<evidence type="ECO:0000256" key="1">
    <source>
        <dbReference type="SAM" id="MobiDB-lite"/>
    </source>
</evidence>
<name>A0ABU0YYI1_9MICO</name>
<dbReference type="Proteomes" id="UP001235133">
    <property type="component" value="Unassembled WGS sequence"/>
</dbReference>
<comment type="caution">
    <text evidence="3">The sequence shown here is derived from an EMBL/GenBank/DDBJ whole genome shotgun (WGS) entry which is preliminary data.</text>
</comment>
<keyword evidence="4" id="KW-1185">Reference proteome</keyword>
<dbReference type="EMBL" id="JAVFWO010000002">
    <property type="protein sequence ID" value="MDQ7877392.1"/>
    <property type="molecule type" value="Genomic_DNA"/>
</dbReference>
<keyword evidence="2" id="KW-0812">Transmembrane</keyword>
<dbReference type="RefSeq" id="WP_308866830.1">
    <property type="nucleotide sequence ID" value="NZ_JAVFWO010000002.1"/>
</dbReference>
<sequence length="184" mass="18922">MRPSNRSTEAHGAGCPRRGGGARGPSAGARSSRDKQCTRTAPDDAEAGSAALEFILVGLLLLVPLVYLVVSLGLIQGQSLGAEAAARHVARAVATAVDAEDARARADAVIAAVSDEYGLDDVDLTIECTPAGATCPRAGATLHVTVRTVVALPLVPPVLDLDRIAAIPIEAAGAHKVSRFWSER</sequence>
<proteinExistence type="predicted"/>
<reference evidence="3 4" key="1">
    <citation type="submission" date="2023-08" db="EMBL/GenBank/DDBJ databases">
        <title>Microbacterium psychrotolerans sp. nov., a psychrotolerant bacterium isolated from soil in Heilongjiang Province, China.</title>
        <authorList>
            <person name="An P."/>
            <person name="Zhao D."/>
            <person name="Xiang H."/>
        </authorList>
    </citation>
    <scope>NUCLEOTIDE SEQUENCE [LARGE SCALE GENOMIC DNA]</scope>
    <source>
        <strain evidence="3 4">QXD-8</strain>
    </source>
</reference>
<evidence type="ECO:0000256" key="2">
    <source>
        <dbReference type="SAM" id="Phobius"/>
    </source>
</evidence>
<feature type="transmembrane region" description="Helical" evidence="2">
    <location>
        <begin position="54"/>
        <end position="75"/>
    </location>
</feature>
<protein>
    <submittedName>
        <fullName evidence="3">TadE family protein</fullName>
    </submittedName>
</protein>
<evidence type="ECO:0000313" key="4">
    <source>
        <dbReference type="Proteomes" id="UP001235133"/>
    </source>
</evidence>
<keyword evidence="2" id="KW-1133">Transmembrane helix</keyword>
<evidence type="ECO:0000313" key="3">
    <source>
        <dbReference type="EMBL" id="MDQ7877392.1"/>
    </source>
</evidence>
<accession>A0ABU0YYI1</accession>
<keyword evidence="2" id="KW-0472">Membrane</keyword>
<feature type="region of interest" description="Disordered" evidence="1">
    <location>
        <begin position="1"/>
        <end position="42"/>
    </location>
</feature>
<gene>
    <name evidence="3" type="ORF">Q9R08_05310</name>
</gene>
<organism evidence="3 4">
    <name type="scientific">Microbacterium psychrotolerans</name>
    <dbReference type="NCBI Taxonomy" id="3068321"/>
    <lineage>
        <taxon>Bacteria</taxon>
        <taxon>Bacillati</taxon>
        <taxon>Actinomycetota</taxon>
        <taxon>Actinomycetes</taxon>
        <taxon>Micrococcales</taxon>
        <taxon>Microbacteriaceae</taxon>
        <taxon>Microbacterium</taxon>
    </lineage>
</organism>